<feature type="transmembrane region" description="Helical" evidence="7">
    <location>
        <begin position="330"/>
        <end position="356"/>
    </location>
</feature>
<organism evidence="9">
    <name type="scientific">Fervidicoccus fontis</name>
    <dbReference type="NCBI Taxonomy" id="683846"/>
    <lineage>
        <taxon>Archaea</taxon>
        <taxon>Thermoproteota</taxon>
        <taxon>Thermoprotei</taxon>
        <taxon>Fervidicoccales</taxon>
        <taxon>Fervidicoccaceae</taxon>
        <taxon>Fervidicoccus</taxon>
    </lineage>
</organism>
<dbReference type="Gene3D" id="1.10.3720.10">
    <property type="entry name" value="MetI-like"/>
    <property type="match status" value="1"/>
</dbReference>
<dbReference type="EMBL" id="DSDY01000136">
    <property type="protein sequence ID" value="HDS10841.1"/>
    <property type="molecule type" value="Genomic_DNA"/>
</dbReference>
<keyword evidence="4 7" id="KW-0812">Transmembrane</keyword>
<name>A0A7C1EA38_9CREN</name>
<feature type="transmembrane region" description="Helical" evidence="7">
    <location>
        <begin position="127"/>
        <end position="147"/>
    </location>
</feature>
<evidence type="ECO:0000256" key="5">
    <source>
        <dbReference type="ARBA" id="ARBA00022989"/>
    </source>
</evidence>
<reference evidence="9" key="1">
    <citation type="journal article" date="2020" name="mSystems">
        <title>Genome- and Community-Level Interaction Insights into Carbon Utilization and Element Cycling Functions of Hydrothermarchaeota in Hydrothermal Sediment.</title>
        <authorList>
            <person name="Zhou Z."/>
            <person name="Liu Y."/>
            <person name="Xu W."/>
            <person name="Pan J."/>
            <person name="Luo Z.H."/>
            <person name="Li M."/>
        </authorList>
    </citation>
    <scope>NUCLEOTIDE SEQUENCE [LARGE SCALE GENOMIC DNA]</scope>
    <source>
        <strain evidence="9">SpSt-123</strain>
    </source>
</reference>
<accession>A0A7C1EA38</accession>
<dbReference type="GO" id="GO:0005886">
    <property type="term" value="C:plasma membrane"/>
    <property type="evidence" value="ECO:0007669"/>
    <property type="project" value="UniProtKB-SubCell"/>
</dbReference>
<dbReference type="GO" id="GO:0055085">
    <property type="term" value="P:transmembrane transport"/>
    <property type="evidence" value="ECO:0007669"/>
    <property type="project" value="InterPro"/>
</dbReference>
<evidence type="ECO:0000256" key="6">
    <source>
        <dbReference type="ARBA" id="ARBA00023136"/>
    </source>
</evidence>
<dbReference type="PANTHER" id="PTHR30465:SF45">
    <property type="entry name" value="BINDING-PROTEIN-DEPENDENT TRANSPORT SYSTEMS INNER MEMBRANE COMPONENT"/>
    <property type="match status" value="1"/>
</dbReference>
<evidence type="ECO:0000256" key="4">
    <source>
        <dbReference type="ARBA" id="ARBA00022692"/>
    </source>
</evidence>
<feature type="transmembrane region" description="Helical" evidence="7">
    <location>
        <begin position="226"/>
        <end position="248"/>
    </location>
</feature>
<dbReference type="CDD" id="cd06261">
    <property type="entry name" value="TM_PBP2"/>
    <property type="match status" value="1"/>
</dbReference>
<evidence type="ECO:0000259" key="8">
    <source>
        <dbReference type="PROSITE" id="PS50928"/>
    </source>
</evidence>
<comment type="similarity">
    <text evidence="7">Belongs to the binding-protein-dependent transport system permease family.</text>
</comment>
<keyword evidence="5 7" id="KW-1133">Transmembrane helix</keyword>
<gene>
    <name evidence="9" type="ORF">ENO04_04420</name>
</gene>
<keyword evidence="3" id="KW-1003">Cell membrane</keyword>
<dbReference type="PANTHER" id="PTHR30465">
    <property type="entry name" value="INNER MEMBRANE ABC TRANSPORTER"/>
    <property type="match status" value="1"/>
</dbReference>
<comment type="subcellular location">
    <subcellularLocation>
        <location evidence="1 7">Cell membrane</location>
        <topology evidence="1 7">Multi-pass membrane protein</topology>
    </subcellularLocation>
</comment>
<evidence type="ECO:0000256" key="3">
    <source>
        <dbReference type="ARBA" id="ARBA00022475"/>
    </source>
</evidence>
<dbReference type="SUPFAM" id="SSF161098">
    <property type="entry name" value="MetI-like"/>
    <property type="match status" value="1"/>
</dbReference>
<proteinExistence type="inferred from homology"/>
<sequence length="370" mass="40907">MAGLGRTLAIQAINSLIILFVILVIISAMFVYLNQKQLEAVVIEATQMFVRNLERNPNLTPEQKEQLAKAFEYNMRVRFGLIGSPAERIFNLMTRLITLDLGNARNAYLGASTSVKDQIVFALKNTIILFTTATIISTIIGILLGMSAARRAGSILDKAVSFAAILSSSIPFWWLGMLMLLAFSFKLGWFPYSAKDVYVAVARLQAMLQAGQLDKLTYFLKYLYTWAYYMALPLITVVILSIGSWAYVTRNIVLSKLTEDFVMTARAKGVPERKVLYGHVLRAASPPIVTIIALSMVSSLGGAIITETVFGWPGMGLLYWVSLSNGEAILLAANVYVTVLLFIIVVFALNFIYAILDPRVRTGAATYTPR</sequence>
<feature type="transmembrane region" description="Helical" evidence="7">
    <location>
        <begin position="159"/>
        <end position="183"/>
    </location>
</feature>
<dbReference type="InterPro" id="IPR000515">
    <property type="entry name" value="MetI-like"/>
</dbReference>
<evidence type="ECO:0000256" key="2">
    <source>
        <dbReference type="ARBA" id="ARBA00022448"/>
    </source>
</evidence>
<feature type="transmembrane region" description="Helical" evidence="7">
    <location>
        <begin position="12"/>
        <end position="33"/>
    </location>
</feature>
<keyword evidence="2 7" id="KW-0813">Transport</keyword>
<evidence type="ECO:0000256" key="7">
    <source>
        <dbReference type="RuleBase" id="RU363032"/>
    </source>
</evidence>
<protein>
    <submittedName>
        <fullName evidence="9">ABC transporter permease</fullName>
    </submittedName>
</protein>
<feature type="domain" description="ABC transmembrane type-1" evidence="8">
    <location>
        <begin position="123"/>
        <end position="353"/>
    </location>
</feature>
<dbReference type="InterPro" id="IPR035906">
    <property type="entry name" value="MetI-like_sf"/>
</dbReference>
<dbReference type="AlphaFoldDB" id="A0A7C1EA38"/>
<dbReference type="PROSITE" id="PS50928">
    <property type="entry name" value="ABC_TM1"/>
    <property type="match status" value="1"/>
</dbReference>
<comment type="caution">
    <text evidence="9">The sequence shown here is derived from an EMBL/GenBank/DDBJ whole genome shotgun (WGS) entry which is preliminary data.</text>
</comment>
<evidence type="ECO:0000256" key="1">
    <source>
        <dbReference type="ARBA" id="ARBA00004651"/>
    </source>
</evidence>
<feature type="transmembrane region" description="Helical" evidence="7">
    <location>
        <begin position="288"/>
        <end position="310"/>
    </location>
</feature>
<evidence type="ECO:0000313" key="9">
    <source>
        <dbReference type="EMBL" id="HDS10841.1"/>
    </source>
</evidence>
<dbReference type="Pfam" id="PF00528">
    <property type="entry name" value="BPD_transp_1"/>
    <property type="match status" value="1"/>
</dbReference>
<keyword evidence="6 7" id="KW-0472">Membrane</keyword>